<evidence type="ECO:0000256" key="1">
    <source>
        <dbReference type="ARBA" id="ARBA00022443"/>
    </source>
</evidence>
<keyword evidence="4" id="KW-0812">Transmembrane</keyword>
<gene>
    <name evidence="6" type="ORF">BB561_000989</name>
</gene>
<feature type="domain" description="SH3" evidence="5">
    <location>
        <begin position="2297"/>
        <end position="2362"/>
    </location>
</feature>
<feature type="transmembrane region" description="Helical" evidence="4">
    <location>
        <begin position="7"/>
        <end position="27"/>
    </location>
</feature>
<feature type="compositionally biased region" description="Basic and acidic residues" evidence="3">
    <location>
        <begin position="1517"/>
        <end position="1527"/>
    </location>
</feature>
<feature type="region of interest" description="Disordered" evidence="3">
    <location>
        <begin position="1498"/>
        <end position="1539"/>
    </location>
</feature>
<dbReference type="Pfam" id="PF20842">
    <property type="entry name" value="Rax2_2"/>
    <property type="match status" value="1"/>
</dbReference>
<feature type="compositionally biased region" description="Polar residues" evidence="3">
    <location>
        <begin position="2018"/>
        <end position="2029"/>
    </location>
</feature>
<evidence type="ECO:0000256" key="4">
    <source>
        <dbReference type="SAM" id="Phobius"/>
    </source>
</evidence>
<evidence type="ECO:0000313" key="7">
    <source>
        <dbReference type="Proteomes" id="UP000245383"/>
    </source>
</evidence>
<proteinExistence type="predicted"/>
<dbReference type="Proteomes" id="UP000245383">
    <property type="component" value="Unassembled WGS sequence"/>
</dbReference>
<feature type="compositionally biased region" description="Polar residues" evidence="3">
    <location>
        <begin position="1528"/>
        <end position="1539"/>
    </location>
</feature>
<feature type="compositionally biased region" description="Basic and acidic residues" evidence="3">
    <location>
        <begin position="2007"/>
        <end position="2017"/>
    </location>
</feature>
<comment type="caution">
    <text evidence="6">The sequence shown here is derived from an EMBL/GenBank/DDBJ whole genome shotgun (WGS) entry which is preliminary data.</text>
</comment>
<dbReference type="InterPro" id="IPR036028">
    <property type="entry name" value="SH3-like_dom_sf"/>
</dbReference>
<feature type="compositionally biased region" description="Polar residues" evidence="3">
    <location>
        <begin position="1561"/>
        <end position="1571"/>
    </location>
</feature>
<dbReference type="SUPFAM" id="SSF50044">
    <property type="entry name" value="SH3-domain"/>
    <property type="match status" value="2"/>
</dbReference>
<dbReference type="PANTHER" id="PTHR31778">
    <property type="entry name" value="BUD SITE SELECTION PROTEIN RAX2"/>
    <property type="match status" value="1"/>
</dbReference>
<feature type="region of interest" description="Disordered" evidence="3">
    <location>
        <begin position="1557"/>
        <end position="1588"/>
    </location>
</feature>
<dbReference type="EMBL" id="MBFR01000025">
    <property type="protein sequence ID" value="PVU96751.1"/>
    <property type="molecule type" value="Genomic_DNA"/>
</dbReference>
<evidence type="ECO:0000256" key="3">
    <source>
        <dbReference type="SAM" id="MobiDB-lite"/>
    </source>
</evidence>
<dbReference type="Gene3D" id="2.30.30.40">
    <property type="entry name" value="SH3 Domains"/>
    <property type="match status" value="2"/>
</dbReference>
<keyword evidence="4" id="KW-0472">Membrane</keyword>
<feature type="region of interest" description="Disordered" evidence="3">
    <location>
        <begin position="1988"/>
        <end position="2033"/>
    </location>
</feature>
<feature type="compositionally biased region" description="Polar residues" evidence="3">
    <location>
        <begin position="1579"/>
        <end position="1588"/>
    </location>
</feature>
<organism evidence="6 7">
    <name type="scientific">Smittium simulii</name>
    <dbReference type="NCBI Taxonomy" id="133385"/>
    <lineage>
        <taxon>Eukaryota</taxon>
        <taxon>Fungi</taxon>
        <taxon>Fungi incertae sedis</taxon>
        <taxon>Zoopagomycota</taxon>
        <taxon>Kickxellomycotina</taxon>
        <taxon>Harpellomycetes</taxon>
        <taxon>Harpellales</taxon>
        <taxon>Legeriomycetaceae</taxon>
        <taxon>Smittium</taxon>
    </lineage>
</organism>
<evidence type="ECO:0000259" key="5">
    <source>
        <dbReference type="PROSITE" id="PS50002"/>
    </source>
</evidence>
<name>A0A2T9YWN5_9FUNG</name>
<dbReference type="Pfam" id="PF07653">
    <property type="entry name" value="SH3_2"/>
    <property type="match status" value="2"/>
</dbReference>
<evidence type="ECO:0000313" key="6">
    <source>
        <dbReference type="EMBL" id="PVU96751.1"/>
    </source>
</evidence>
<keyword evidence="1 2" id="KW-0728">SH3 domain</keyword>
<accession>A0A2T9YWN5</accession>
<keyword evidence="4" id="KW-1133">Transmembrane helix</keyword>
<keyword evidence="7" id="KW-1185">Reference proteome</keyword>
<dbReference type="GO" id="GO:1902929">
    <property type="term" value="C:plasma membrane of growing cell tip"/>
    <property type="evidence" value="ECO:0007669"/>
    <property type="project" value="TreeGrafter"/>
</dbReference>
<dbReference type="InterPro" id="IPR048266">
    <property type="entry name" value="Rax2-like_second"/>
</dbReference>
<dbReference type="SMART" id="SM00326">
    <property type="entry name" value="SH3"/>
    <property type="match status" value="2"/>
</dbReference>
<reference evidence="6 7" key="1">
    <citation type="journal article" date="2018" name="MBio">
        <title>Comparative Genomics Reveals the Core Gene Toolbox for the Fungus-Insect Symbiosis.</title>
        <authorList>
            <person name="Wang Y."/>
            <person name="Stata M."/>
            <person name="Wang W."/>
            <person name="Stajich J.E."/>
            <person name="White M.M."/>
            <person name="Moncalvo J.M."/>
        </authorList>
    </citation>
    <scope>NUCLEOTIDE SEQUENCE [LARGE SCALE GENOMIC DNA]</scope>
    <source>
        <strain evidence="6 7">SWE-8-4</strain>
    </source>
</reference>
<dbReference type="OrthoDB" id="2503993at2759"/>
<dbReference type="InterPro" id="IPR001452">
    <property type="entry name" value="SH3_domain"/>
</dbReference>
<sequence>MIFLRSNLSYIFLSLYKFFFIFTLFILSQKTIASKYIKESNQLVAYGEFSSLEINNIGFTDNTSHKLSWISSYSSMFSDFEVNPNGRIIDGCRIKEGNKDWIIVAGNFSSINSKPVGNIASVNMDGQFNDMNGGLNGPITGLLCDNVTDSVYVFGDFTSTRFPQDAFPIKPAVIKVARFDFTSNSWKSLPFVGLDGVVNSMKKTSDNQSLWIAGNFNKTMDGDYDNDYFFRPIDLNGAEFTVTNGTKEKSFKNINNIICNNPETTFKSSWMSQNNSPSSIFIDFISNINASMVSIYNTQKRDTGSKFIKFYHLKNSTMVPLTMQYHNTTSNSIKACDECYISYGTNEPHNFLFSSVIELNNLSINITDWYGENAGLSRIEIYQKNSVVHPNDKLNLGKCSDKNFDMKQVQKVGKWIEKKTQDTGMSYLEAEPMRSFNSLIDAPRSFILQPLIAVNAHYDVYLDIPKCTKDLDCSKRTTVNVQVKIFGDNDISMSETTIDQNTESDQTVLVYSGYLPKSSKINSVAVILSANTKSNDFKLETSKSIVVGDLKVIRRASFDNLPNLLKLDLNYRTSSTKDAYSKPDVELSTNSSIVQIAPYKNGLFFLNKTADSDNQLYYYNPNNENKLVNIDIPGKVYSTSMYYDTLYLGGELIDGNSTEKNIKGLAKLDIDDKDTNPIYKVQVLTDFNGTISSFVHSDSTLSQQKYLAFIGSLNQTDRSYNFNSDNIIGLFDIQNNSLLNPVLLNSKPTMLCFNSTNLVISGTSAKNISIISDSISVFNDFESQSKDMMTNSNRLPFYTTYNKLNSTLNKPIITSSVTNDDYEIVGGFFKFDNIQNIAKLYTPKNTFSSIGLEDKLDFGLFDNEYQYGKINQLMLSRDLLLIIGNPAKESLSSNIDSNNTIQEIKELKERENSDKIDNSINISKKNSIFQGFTIFDISKKKILYNFQPQNQNNNTAFNFNNALVNFDQSGFLVSGNFLPDDMGGCKNFCEFKYNHDKWESVGDNLITGQINSMTNYNEKIYLAGDLTIKGVNSKKYFVQLDFKRKTGFLVNQVDYKDYIVGPVLFMSHYLSKFFIAGYKNSNSSTPYLVNFDGEKFEKINLSNLTITKLTGISVVNQVMPDGEYSACPVLLGNFKFTKSSDAQNCSAVININNVWHPYIRAYNVNGSNGVLKEIRNSDKNFFKKNKMDQKDNNTLLEDFDAVQETDFEPNILVSSSNVDYQKNLQNSDTKNVYNSYNQEQSTTNPIIGSRNQKSAENSNSLIINGQNDDDSNTSYKNTATNLNSFNISSVNQLENKKQGHQNIAPLVSTIHSNNKNGQNPENNFEAKNIDYSNVNISDLSTSTDNETRKKSSIIKKKYSSSKNVSDAITDSGNQNHDLDIIENFRENVNSSDDLAPVKSISNSSFDRISAHRSSIKNSWDSDSIYTNSDITETPSASSMTSNSTFKKNTKLSQDSLVGKHVNMFENYDIAKPVIKSWTNNRSSILQVRKTHQKLRNLISSTESSKDESGKSINLSREPTHKTYKSTEESLPNSPNNITVSEKDAIIDNNKTALKNQDKRITNNNLEQSSGLAISKDSSDIQSTTTNKEKNNIISHSTVKKNEETSLGDVNSTGQSLQGPEILNDVKSLNTGQNTDYISAGKALDNSKNSSIEAAVTNDQNNTIDKKNLEINASNINTTMSNNQDLSHSNISDYSQIKKEIQKYIHDVDQFDLKYGNELLIEQQLKTEYGLDKILKTAGKLSNAESSFKADLSSEDNTQLKYNDVNDNKSQQYSISSTESSDLIVKSARKNLEKIKTSDFLTQNLSFQSLPKYRANFDFNSAQKGELNFNTGQTIYVTDTKDSIWWSGVIYKGPGNPIERDSGNQSHDLDIIENFRENVNSSDDLAPAKSISNSSFDRISAHRSSIKNSWDSDSIYTNSDITETPSASSMTSNSTFKKNTKLSQDSLVGKHVNMFENYDIAKPVIKSWTNNRSSILQVRKTHQKLRNLISSTESSKDESGKSINLSREPTHKTYKSTEESLPNSPNNITVSEKDAIIDNNKTALKNQDKRITNNNLEQSSGLAISKDSSDIQSTSINKEKNNIISHSTVKKNEETSLGDVNSTGQSLQGPEILNDVKSLNTGQNTDYISAGKALDNSKNSSIEAAVTDDQNNTIDKKNLEINASNISTTMSNNQDLSHSNISDYSQIKKEIQKYIHDVDQFDLKYGNELLIEQQLKTEYGLDKILKTAGKLSNAESSFKADLSSEDNTQLKYNDDNDDKSQQYSISSTESSDLIVKSARKNLEKIKTSDFLTQNLSFQSLPKYRASFDFNSTQKGELNFNTGQTIYVTDTKDSIWWSGVIYNGPGNPIERGIFPALYVEEIEEKL</sequence>
<dbReference type="PANTHER" id="PTHR31778:SF2">
    <property type="entry name" value="BUD SITE SELECTION PROTEIN RAX2"/>
    <property type="match status" value="1"/>
</dbReference>
<protein>
    <recommendedName>
        <fullName evidence="5">SH3 domain-containing protein</fullName>
    </recommendedName>
</protein>
<dbReference type="PROSITE" id="PS50002">
    <property type="entry name" value="SH3"/>
    <property type="match status" value="1"/>
</dbReference>
<evidence type="ECO:0000256" key="2">
    <source>
        <dbReference type="PROSITE-ProRule" id="PRU00192"/>
    </source>
</evidence>
<dbReference type="STRING" id="133385.A0A2T9YWN5"/>